<dbReference type="PANTHER" id="PTHR11236:SF18">
    <property type="entry name" value="AMINODEOXYCHORISMATE SYNTHASE"/>
    <property type="match status" value="1"/>
</dbReference>
<reference evidence="9" key="1">
    <citation type="submission" date="2016-10" db="EMBL/GenBank/DDBJ databases">
        <authorList>
            <person name="Varghese N."/>
            <person name="Submissions S."/>
        </authorList>
    </citation>
    <scope>NUCLEOTIDE SEQUENCE [LARGE SCALE GENOMIC DNA]</scope>
    <source>
        <strain evidence="9">DSM 123</strain>
    </source>
</reference>
<evidence type="ECO:0000259" key="7">
    <source>
        <dbReference type="Pfam" id="PF04715"/>
    </source>
</evidence>
<feature type="domain" description="Glutamine amidotransferase" evidence="5">
    <location>
        <begin position="4"/>
        <end position="186"/>
    </location>
</feature>
<dbReference type="InterPro" id="IPR005802">
    <property type="entry name" value="ADC_synth_comp_1"/>
</dbReference>
<dbReference type="InterPro" id="IPR029062">
    <property type="entry name" value="Class_I_gatase-like"/>
</dbReference>
<evidence type="ECO:0000313" key="9">
    <source>
        <dbReference type="Proteomes" id="UP000199615"/>
    </source>
</evidence>
<name>A0A1H8TD11_9BRAD</name>
<dbReference type="GO" id="GO:0009396">
    <property type="term" value="P:folic acid-containing compound biosynthetic process"/>
    <property type="evidence" value="ECO:0007669"/>
    <property type="project" value="InterPro"/>
</dbReference>
<dbReference type="NCBIfam" id="TIGR00553">
    <property type="entry name" value="pabB"/>
    <property type="match status" value="1"/>
</dbReference>
<keyword evidence="4 8" id="KW-0315">Glutamine amidotransferase</keyword>
<proteinExistence type="inferred from homology"/>
<sequence length="686" mass="74157">MRTLIIDNYDSFTRNLAHLVAVVNQEEPIVVRNDELDWDALAGLAFDSAIISPGPGHPTRAGDFGICRRFLNETTKPVLGVCLGHQGIAAAAGGQVGRAPQPIHGKAVPVRHAGAGLFHGIPSPFLAARYNSLTVHRPLPADLVELAWSEDGLVMGLMHRERPQWGVQFHPESIITEHGDRLLRNFRDLASARQPRPVSGFAPAPQRPAAPRPRVRLAWTEIRNPPPPAAAFPLLFADKPCAFWLDSSLAEPGRARWSYFGAASGESIAREADNGAAGKLLDELAPRLRSEIDNPPPCPFTGGWVGYLGYELGRDFGGAITGRSPLPDMMLQSVDRFIAFDHQHQRMYAVCVVATADGDVEHRWLSAIAAALQAIGDGAEHPPQSPAVATPVRFRLDRDRDRCLADISQCLEWIGAGETYQVCLTNGIRTRLALDPLALYRVLRSINPAPYAAYFAWPGGAVLSASPERFLQVDNRGMVEAQPIKGTIRRDPDPIRDAQLARELAGSAKDRAENVMIVDLLRNDLSRVCRPGSVVVPKLCDVESYATVHQLVSTVRGELQPDNTVIDLIRAAFPGGSMTGAPKTRTLALIDQLEGRARGVYSGALGWFGFDGAADLSIVIRTIVQSGDELSFGVGAGIVAQSTPEGEFDEMMLKAQASIRAIVTAATGGFADELFEVEGIAPRTNK</sequence>
<dbReference type="OrthoDB" id="9803598at2"/>
<dbReference type="RefSeq" id="WP_092684148.1">
    <property type="nucleotide sequence ID" value="NZ_FODT01000005.1"/>
</dbReference>
<organism evidence="8 9">
    <name type="scientific">Rhodopseudomonas pseudopalustris</name>
    <dbReference type="NCBI Taxonomy" id="1513892"/>
    <lineage>
        <taxon>Bacteria</taxon>
        <taxon>Pseudomonadati</taxon>
        <taxon>Pseudomonadota</taxon>
        <taxon>Alphaproteobacteria</taxon>
        <taxon>Hyphomicrobiales</taxon>
        <taxon>Nitrobacteraceae</taxon>
        <taxon>Rhodopseudomonas</taxon>
    </lineage>
</organism>
<dbReference type="GO" id="GO:0005737">
    <property type="term" value="C:cytoplasm"/>
    <property type="evidence" value="ECO:0007669"/>
    <property type="project" value="TreeGrafter"/>
</dbReference>
<dbReference type="SUPFAM" id="SSF52317">
    <property type="entry name" value="Class I glutamine amidotransferase-like"/>
    <property type="match status" value="1"/>
</dbReference>
<protein>
    <recommendedName>
        <fullName evidence="2">aminodeoxychorismate synthase</fullName>
        <ecNumber evidence="2">2.6.1.85</ecNumber>
    </recommendedName>
</protein>
<evidence type="ECO:0000259" key="6">
    <source>
        <dbReference type="Pfam" id="PF00425"/>
    </source>
</evidence>
<evidence type="ECO:0000256" key="2">
    <source>
        <dbReference type="ARBA" id="ARBA00013139"/>
    </source>
</evidence>
<dbReference type="InterPro" id="IPR019999">
    <property type="entry name" value="Anth_synth_I-like"/>
</dbReference>
<keyword evidence="3 8" id="KW-0808">Transferase</keyword>
<evidence type="ECO:0000256" key="1">
    <source>
        <dbReference type="ARBA" id="ARBA00005970"/>
    </source>
</evidence>
<dbReference type="EC" id="2.6.1.85" evidence="2"/>
<dbReference type="GO" id="GO:0000162">
    <property type="term" value="P:L-tryptophan biosynthetic process"/>
    <property type="evidence" value="ECO:0007669"/>
    <property type="project" value="TreeGrafter"/>
</dbReference>
<dbReference type="InterPro" id="IPR005801">
    <property type="entry name" value="ADC_synthase"/>
</dbReference>
<dbReference type="Pfam" id="PF00117">
    <property type="entry name" value="GATase"/>
    <property type="match status" value="1"/>
</dbReference>
<dbReference type="CDD" id="cd01743">
    <property type="entry name" value="GATase1_Anthranilate_Synthase"/>
    <property type="match status" value="1"/>
</dbReference>
<gene>
    <name evidence="8" type="ORF">SAMN05444123_105354</name>
</gene>
<dbReference type="AlphaFoldDB" id="A0A1H8TD11"/>
<dbReference type="Gene3D" id="3.40.50.880">
    <property type="match status" value="1"/>
</dbReference>
<dbReference type="GO" id="GO:0008153">
    <property type="term" value="P:4-aminobenzoate biosynthetic process"/>
    <property type="evidence" value="ECO:0007669"/>
    <property type="project" value="TreeGrafter"/>
</dbReference>
<keyword evidence="9" id="KW-1185">Reference proteome</keyword>
<dbReference type="InterPro" id="IPR015890">
    <property type="entry name" value="Chorismate_C"/>
</dbReference>
<dbReference type="InterPro" id="IPR006805">
    <property type="entry name" value="Anth_synth_I_N"/>
</dbReference>
<evidence type="ECO:0000256" key="3">
    <source>
        <dbReference type="ARBA" id="ARBA00022679"/>
    </source>
</evidence>
<dbReference type="PRINTS" id="PR00097">
    <property type="entry name" value="ANTSNTHASEII"/>
</dbReference>
<dbReference type="PRINTS" id="PR00099">
    <property type="entry name" value="CPSGATASE"/>
</dbReference>
<dbReference type="PRINTS" id="PR00096">
    <property type="entry name" value="GATASE"/>
</dbReference>
<dbReference type="NCBIfam" id="TIGR00566">
    <property type="entry name" value="trpG_papA"/>
    <property type="match status" value="1"/>
</dbReference>
<dbReference type="SUPFAM" id="SSF56322">
    <property type="entry name" value="ADC synthase"/>
    <property type="match status" value="1"/>
</dbReference>
<dbReference type="Gene3D" id="3.60.120.10">
    <property type="entry name" value="Anthranilate synthase"/>
    <property type="match status" value="1"/>
</dbReference>
<feature type="domain" description="Chorismate-utilising enzyme C-terminal" evidence="6">
    <location>
        <begin position="401"/>
        <end position="654"/>
    </location>
</feature>
<dbReference type="Pfam" id="PF04715">
    <property type="entry name" value="Anth_synt_I_N"/>
    <property type="match status" value="1"/>
</dbReference>
<dbReference type="InterPro" id="IPR006221">
    <property type="entry name" value="TrpG/PapA_dom"/>
</dbReference>
<dbReference type="PANTHER" id="PTHR11236">
    <property type="entry name" value="AMINOBENZOATE/ANTHRANILATE SYNTHASE"/>
    <property type="match status" value="1"/>
</dbReference>
<dbReference type="PROSITE" id="PS51273">
    <property type="entry name" value="GATASE_TYPE_1"/>
    <property type="match status" value="1"/>
</dbReference>
<evidence type="ECO:0000256" key="4">
    <source>
        <dbReference type="ARBA" id="ARBA00022962"/>
    </source>
</evidence>
<evidence type="ECO:0000259" key="5">
    <source>
        <dbReference type="Pfam" id="PF00117"/>
    </source>
</evidence>
<dbReference type="GO" id="GO:0046820">
    <property type="term" value="F:4-amino-4-deoxychorismate synthase activity"/>
    <property type="evidence" value="ECO:0007669"/>
    <property type="project" value="UniProtKB-EC"/>
</dbReference>
<feature type="domain" description="Anthranilate synthase component I N-terminal" evidence="7">
    <location>
        <begin position="238"/>
        <end position="348"/>
    </location>
</feature>
<dbReference type="InterPro" id="IPR017926">
    <property type="entry name" value="GATASE"/>
</dbReference>
<dbReference type="EMBL" id="FODT01000005">
    <property type="protein sequence ID" value="SEO88782.1"/>
    <property type="molecule type" value="Genomic_DNA"/>
</dbReference>
<dbReference type="Proteomes" id="UP000199615">
    <property type="component" value="Unassembled WGS sequence"/>
</dbReference>
<dbReference type="Pfam" id="PF00425">
    <property type="entry name" value="Chorismate_bind"/>
    <property type="match status" value="1"/>
</dbReference>
<accession>A0A1H8TD11</accession>
<evidence type="ECO:0000313" key="8">
    <source>
        <dbReference type="EMBL" id="SEO88782.1"/>
    </source>
</evidence>
<comment type="similarity">
    <text evidence="1">In the C-terminal section; belongs to the anthranilate synthase component I family.</text>
</comment>